<dbReference type="AlphaFoldDB" id="A0A7W6SDG1"/>
<evidence type="ECO:0000313" key="6">
    <source>
        <dbReference type="Proteomes" id="UP000524535"/>
    </source>
</evidence>
<protein>
    <submittedName>
        <fullName evidence="2">Uncharacterized protein</fullName>
    </submittedName>
</protein>
<dbReference type="EMBL" id="JACIGY010000019">
    <property type="protein sequence ID" value="MBB4415032.1"/>
    <property type="molecule type" value="Genomic_DNA"/>
</dbReference>
<feature type="compositionally biased region" description="Acidic residues" evidence="1">
    <location>
        <begin position="46"/>
        <end position="56"/>
    </location>
</feature>
<comment type="caution">
    <text evidence="2">The sequence shown here is derived from an EMBL/GenBank/DDBJ whole genome shotgun (WGS) entry which is preliminary data.</text>
</comment>
<dbReference type="Proteomes" id="UP000524535">
    <property type="component" value="Unassembled WGS sequence"/>
</dbReference>
<dbReference type="Proteomes" id="UP000576087">
    <property type="component" value="Unassembled WGS sequence"/>
</dbReference>
<evidence type="ECO:0000313" key="3">
    <source>
        <dbReference type="EMBL" id="MBB4415032.1"/>
    </source>
</evidence>
<accession>A0A7W6SDG1</accession>
<name>A0A7W6SDG1_9HYPH</name>
<dbReference type="EMBL" id="JACIGW010000016">
    <property type="protein sequence ID" value="MBB4351712.1"/>
    <property type="molecule type" value="Genomic_DNA"/>
</dbReference>
<feature type="region of interest" description="Disordered" evidence="1">
    <location>
        <begin position="43"/>
        <end position="68"/>
    </location>
</feature>
<gene>
    <name evidence="3" type="ORF">GGE31_005580</name>
    <name evidence="2" type="ORF">GGE33_005495</name>
    <name evidence="4" type="ORF">GGE35_005495</name>
</gene>
<proteinExistence type="predicted"/>
<evidence type="ECO:0000313" key="2">
    <source>
        <dbReference type="EMBL" id="MBB4351712.1"/>
    </source>
</evidence>
<evidence type="ECO:0000313" key="5">
    <source>
        <dbReference type="Proteomes" id="UP000520770"/>
    </source>
</evidence>
<sequence length="68" mass="7482">MTSIAGDLRLNLEQLVDYYVTAGSKTPEVIAAMEKELTDMRRAYNEDPDPADEPGVIDEPANDWPAAT</sequence>
<dbReference type="EMBL" id="JACIHM010000019">
    <property type="protein sequence ID" value="MBB4449638.1"/>
    <property type="molecule type" value="Genomic_DNA"/>
</dbReference>
<dbReference type="Proteomes" id="UP000520770">
    <property type="component" value="Unassembled WGS sequence"/>
</dbReference>
<organism evidence="2 5">
    <name type="scientific">Aliirhizobium cellulosilyticum</name>
    <dbReference type="NCBI Taxonomy" id="393664"/>
    <lineage>
        <taxon>Bacteria</taxon>
        <taxon>Pseudomonadati</taxon>
        <taxon>Pseudomonadota</taxon>
        <taxon>Alphaproteobacteria</taxon>
        <taxon>Hyphomicrobiales</taxon>
        <taxon>Rhizobiaceae</taxon>
        <taxon>Aliirhizobium</taxon>
    </lineage>
</organism>
<reference evidence="5 6" key="1">
    <citation type="submission" date="2020-08" db="EMBL/GenBank/DDBJ databases">
        <title>Genomic Encyclopedia of Type Strains, Phase IV (KMG-V): Genome sequencing to study the core and pangenomes of soil and plant-associated prokaryotes.</title>
        <authorList>
            <person name="Whitman W."/>
        </authorList>
    </citation>
    <scope>NUCLEOTIDE SEQUENCE [LARGE SCALE GENOMIC DNA]</scope>
    <source>
        <strain evidence="3 6">SEMIA 444</strain>
        <strain evidence="2 5">SEMIA 448</strain>
        <strain evidence="4 7">SEMIA 452</strain>
    </source>
</reference>
<dbReference type="RefSeq" id="WP_183830345.1">
    <property type="nucleotide sequence ID" value="NZ_JACIGW010000016.1"/>
</dbReference>
<evidence type="ECO:0000256" key="1">
    <source>
        <dbReference type="SAM" id="MobiDB-lite"/>
    </source>
</evidence>
<evidence type="ECO:0000313" key="7">
    <source>
        <dbReference type="Proteomes" id="UP000576087"/>
    </source>
</evidence>
<evidence type="ECO:0000313" key="4">
    <source>
        <dbReference type="EMBL" id="MBB4449638.1"/>
    </source>
</evidence>
<keyword evidence="6" id="KW-1185">Reference proteome</keyword>